<protein>
    <submittedName>
        <fullName evidence="1">Rhamnosyl transferase</fullName>
    </submittedName>
</protein>
<evidence type="ECO:0000313" key="2">
    <source>
        <dbReference type="Proteomes" id="UP000269352"/>
    </source>
</evidence>
<accession>A0A388TBI7</accession>
<gene>
    <name evidence="1" type="ORF">NO1_0940</name>
</gene>
<dbReference type="AlphaFoldDB" id="A0A388TBI7"/>
<dbReference type="EMBL" id="BGZN01000014">
    <property type="protein sequence ID" value="GBR73592.1"/>
    <property type="molecule type" value="Genomic_DNA"/>
</dbReference>
<keyword evidence="2" id="KW-1185">Reference proteome</keyword>
<evidence type="ECO:0000313" key="1">
    <source>
        <dbReference type="EMBL" id="GBR73592.1"/>
    </source>
</evidence>
<proteinExistence type="predicted"/>
<name>A0A388TBI7_TERA1</name>
<dbReference type="Pfam" id="PF11316">
    <property type="entry name" value="Rhamno_transf"/>
    <property type="match status" value="1"/>
</dbReference>
<organism evidence="1 2">
    <name type="scientific">Termititenax aidoneus</name>
    <dbReference type="NCBI Taxonomy" id="2218524"/>
    <lineage>
        <taxon>Bacteria</taxon>
        <taxon>Bacillati</taxon>
        <taxon>Candidatus Margulisiibacteriota</taxon>
        <taxon>Candidatus Termititenacia</taxon>
        <taxon>Candidatus Termititenacales</taxon>
        <taxon>Candidatus Termititenacaceae</taxon>
        <taxon>Candidatus Termititenax</taxon>
    </lineage>
</organism>
<reference evidence="1 2" key="1">
    <citation type="journal article" date="2019" name="ISME J.">
        <title>Genome analyses of uncultured TG2/ZB3 bacteria in 'Margulisbacteria' specifically attached to ectosymbiotic spirochetes of protists in the termite gut.</title>
        <authorList>
            <person name="Utami Y.D."/>
            <person name="Kuwahara H."/>
            <person name="Igai K."/>
            <person name="Murakami T."/>
            <person name="Sugaya K."/>
            <person name="Morikawa T."/>
            <person name="Nagura Y."/>
            <person name="Yuki M."/>
            <person name="Deevong P."/>
            <person name="Inoue T."/>
            <person name="Kihara K."/>
            <person name="Lo N."/>
            <person name="Yamada A."/>
            <person name="Ohkuma M."/>
            <person name="Hongoh Y."/>
        </authorList>
    </citation>
    <scope>NUCLEOTIDE SEQUENCE [LARGE SCALE GENOMIC DNA]</scope>
    <source>
        <strain evidence="1">NkOx7-01</strain>
    </source>
</reference>
<sequence length="285" mass="32913">MKKIKKAPILGHIAYSVKGSYGINVLEPKYLAYRFNIFKNVTLKSFQAQTDQNFNIVLLHSAQLPQEYKDKFSKLEQENIFLHNNYVDDSQRSKDEVAAFVKYADDIAIDFTIDNDDAVPVDFIAKLKPYLQEAYLSHVLSIPKVSTIQRVKWDVFLKQDNYEIVNSIGLALVTSRKNYKSIYTAGFHSQVHTKYPVVLLLGSGGIRTINGRNAENELDFLPCLKCSGAQLRKNLKDSGYAEFDFSCLAVCPERQWLNFLIKGIKFIWRRIFSRNNRQIFYRTVK</sequence>
<dbReference type="GO" id="GO:0016740">
    <property type="term" value="F:transferase activity"/>
    <property type="evidence" value="ECO:0007669"/>
    <property type="project" value="UniProtKB-KW"/>
</dbReference>
<dbReference type="Proteomes" id="UP000269352">
    <property type="component" value="Unassembled WGS sequence"/>
</dbReference>
<comment type="caution">
    <text evidence="1">The sequence shown here is derived from an EMBL/GenBank/DDBJ whole genome shotgun (WGS) entry which is preliminary data.</text>
</comment>
<keyword evidence="1" id="KW-0808">Transferase</keyword>
<dbReference type="InterPro" id="IPR021466">
    <property type="entry name" value="Put_rhamnosyl_transferase"/>
</dbReference>